<dbReference type="EMBL" id="VJZN01000002">
    <property type="protein sequence ID" value="TRX09882.1"/>
    <property type="molecule type" value="Genomic_DNA"/>
</dbReference>
<proteinExistence type="predicted"/>
<evidence type="ECO:0000313" key="1">
    <source>
        <dbReference type="EMBL" id="TRX09882.1"/>
    </source>
</evidence>
<dbReference type="RefSeq" id="WP_143386630.1">
    <property type="nucleotide sequence ID" value="NZ_VJZM01000006.1"/>
</dbReference>
<sequence length="490" mass="56361">MANFKLLFSDYFDIDKSKMNEYGALNICLSADMPLFIDPFLLFASDDDNYKQLHQNLIDHLLILKEIAIEDKDAGVENSLFRFPEIKQNWLGVSKFGNEGHGLGKDFAKKIIKSFNGFYNSFGDEDITSETHIEKLTILNPGIGRDFISDFTTNLIYDYLLTYTENFALKYLSQNQIQEFSVNSIFDKRFKRWMPKKYQLPYLYLEERGDFILLTPLDILTKDESAINNSEFYSNFLSVANSIKNTDLRNSINEYFRSLLPKKPTQKDRTYAISKTASRFPDIIDYYIKSKEDNKDTVTKLTKDRIKKLTSELTEALSSLGDILFENSDFYKVLPNSYDEALKRVHFLKDVIENNDGYRVFYSDGIPIAKEDTIQRIFKLTWFATPFDVNAEVNNGRGPADYKVSYGANNSTIVEFKLGKSSSLSRNLLNQTDIYKKASKSANDIKVILCYTEGEIKTVERTLTKLELINQENIVIINASPKKSASTVKN</sequence>
<evidence type="ECO:0000313" key="2">
    <source>
        <dbReference type="Proteomes" id="UP000318528"/>
    </source>
</evidence>
<accession>A0ABY3CPV7</accession>
<gene>
    <name evidence="1" type="ORF">FNW12_01845</name>
</gene>
<protein>
    <submittedName>
        <fullName evidence="1">Uncharacterized protein</fullName>
    </submittedName>
</protein>
<comment type="caution">
    <text evidence="1">The sequence shown here is derived from an EMBL/GenBank/DDBJ whole genome shotgun (WGS) entry which is preliminary data.</text>
</comment>
<name>A0ABY3CPV7_9FLAO</name>
<reference evidence="1 2" key="1">
    <citation type="submission" date="2019-07" db="EMBL/GenBank/DDBJ databases">
        <title>Novel species of Flavobacterium.</title>
        <authorList>
            <person name="Liu Q."/>
            <person name="Xin Y.-H."/>
        </authorList>
    </citation>
    <scope>NUCLEOTIDE SEQUENCE [LARGE SCALE GENOMIC DNA]</scope>
    <source>
        <strain evidence="1 2">GSP39</strain>
    </source>
</reference>
<dbReference type="Proteomes" id="UP000318528">
    <property type="component" value="Unassembled WGS sequence"/>
</dbReference>
<organism evidence="1 2">
    <name type="scientific">Flavobacterium gawalongense</name>
    <dbReference type="NCBI Taxonomy" id="2594432"/>
    <lineage>
        <taxon>Bacteria</taxon>
        <taxon>Pseudomonadati</taxon>
        <taxon>Bacteroidota</taxon>
        <taxon>Flavobacteriia</taxon>
        <taxon>Flavobacteriales</taxon>
        <taxon>Flavobacteriaceae</taxon>
        <taxon>Flavobacterium</taxon>
    </lineage>
</organism>
<keyword evidence="2" id="KW-1185">Reference proteome</keyword>